<evidence type="ECO:0000313" key="1">
    <source>
        <dbReference type="EMBL" id="KAI4808572.1"/>
    </source>
</evidence>
<proteinExistence type="predicted"/>
<gene>
    <name evidence="1" type="ORF">KUCAC02_000629</name>
</gene>
<protein>
    <submittedName>
        <fullName evidence="1">Uncharacterized protein</fullName>
    </submittedName>
</protein>
<dbReference type="Proteomes" id="UP001057452">
    <property type="component" value="Chromosome 18"/>
</dbReference>
<sequence length="147" mass="16450">MLSISKCLERRSIPFLQTESAENVNGTPRYTKFWTASGVTRLLVFCGKRGAVEGALPQRKHRLCVCELNTELYWDLEQRGGKRRRPCGPHACSSSPASLHQPLSHCLPLSPVAPAFPHIATQVFLIGCRLFAADVLHRDSLQAMDHW</sequence>
<name>A0ACB9W635_CHAAC</name>
<organism evidence="1 2">
    <name type="scientific">Chaenocephalus aceratus</name>
    <name type="common">Blackfin icefish</name>
    <name type="synonym">Chaenichthys aceratus</name>
    <dbReference type="NCBI Taxonomy" id="36190"/>
    <lineage>
        <taxon>Eukaryota</taxon>
        <taxon>Metazoa</taxon>
        <taxon>Chordata</taxon>
        <taxon>Craniata</taxon>
        <taxon>Vertebrata</taxon>
        <taxon>Euteleostomi</taxon>
        <taxon>Actinopterygii</taxon>
        <taxon>Neopterygii</taxon>
        <taxon>Teleostei</taxon>
        <taxon>Neoteleostei</taxon>
        <taxon>Acanthomorphata</taxon>
        <taxon>Eupercaria</taxon>
        <taxon>Perciformes</taxon>
        <taxon>Notothenioidei</taxon>
        <taxon>Channichthyidae</taxon>
        <taxon>Chaenocephalus</taxon>
    </lineage>
</organism>
<accession>A0ACB9W635</accession>
<keyword evidence="2" id="KW-1185">Reference proteome</keyword>
<dbReference type="EMBL" id="CM043802">
    <property type="protein sequence ID" value="KAI4808572.1"/>
    <property type="molecule type" value="Genomic_DNA"/>
</dbReference>
<comment type="caution">
    <text evidence="1">The sequence shown here is derived from an EMBL/GenBank/DDBJ whole genome shotgun (WGS) entry which is preliminary data.</text>
</comment>
<reference evidence="1" key="1">
    <citation type="submission" date="2022-05" db="EMBL/GenBank/DDBJ databases">
        <title>Chromosome-level genome of Chaenocephalus aceratus.</title>
        <authorList>
            <person name="Park H."/>
        </authorList>
    </citation>
    <scope>NUCLEOTIDE SEQUENCE</scope>
    <source>
        <strain evidence="1">KU_202001</strain>
    </source>
</reference>
<evidence type="ECO:0000313" key="2">
    <source>
        <dbReference type="Proteomes" id="UP001057452"/>
    </source>
</evidence>